<name>A0A2S1LM74_9FLAO</name>
<dbReference type="EMBL" id="CP020919">
    <property type="protein sequence ID" value="AWG24824.1"/>
    <property type="molecule type" value="Genomic_DNA"/>
</dbReference>
<dbReference type="OrthoDB" id="1098595at2"/>
<evidence type="ECO:0000313" key="3">
    <source>
        <dbReference type="Proteomes" id="UP000244677"/>
    </source>
</evidence>
<dbReference type="InterPro" id="IPR046109">
    <property type="entry name" value="DUF6046"/>
</dbReference>
<dbReference type="RefSeq" id="WP_108736452.1">
    <property type="nucleotide sequence ID" value="NZ_CP020919.1"/>
</dbReference>
<dbReference type="Pfam" id="PF19512">
    <property type="entry name" value="DUF6046"/>
    <property type="match status" value="1"/>
</dbReference>
<accession>A0A2S1LM74</accession>
<gene>
    <name evidence="2" type="ORF">FK004_06065</name>
</gene>
<dbReference type="KEGG" id="fki:FK004_06065"/>
<feature type="domain" description="DUF6046" evidence="1">
    <location>
        <begin position="86"/>
        <end position="201"/>
    </location>
</feature>
<proteinExistence type="predicted"/>
<dbReference type="Proteomes" id="UP000244677">
    <property type="component" value="Chromosome"/>
</dbReference>
<keyword evidence="3" id="KW-1185">Reference proteome</keyword>
<reference evidence="2 3" key="1">
    <citation type="submission" date="2017-04" db="EMBL/GenBank/DDBJ databases">
        <title>Complete genome sequence of Flavobacterium kingsejong AJ004.</title>
        <authorList>
            <person name="Lee P.C."/>
        </authorList>
    </citation>
    <scope>NUCLEOTIDE SEQUENCE [LARGE SCALE GENOMIC DNA]</scope>
    <source>
        <strain evidence="2 3">AJ004</strain>
    </source>
</reference>
<dbReference type="AlphaFoldDB" id="A0A2S1LM74"/>
<evidence type="ECO:0000313" key="2">
    <source>
        <dbReference type="EMBL" id="AWG24824.1"/>
    </source>
</evidence>
<protein>
    <recommendedName>
        <fullName evidence="1">DUF6046 domain-containing protein</fullName>
    </recommendedName>
</protein>
<sequence>MLFDVKELYKQTFGSSNFHVPAKGSDKTKSSTILLGGIPQNPNPAGTIQYNSKQISLNKQGLYGQEIWHPIALWRSSEKVLEIDNCTMRVNVVKTIVRTAVSERKGTVKEQFSIDDYKFTIKGFLIGKNRKFPEEDIIKLKEIFESNDPISLHGGYPELFLDDSCRIVIDTLDFPDVQGKAHWIRPFSFTCESDFITDLIIQ</sequence>
<evidence type="ECO:0000259" key="1">
    <source>
        <dbReference type="Pfam" id="PF19512"/>
    </source>
</evidence>
<organism evidence="2 3">
    <name type="scientific">Flavobacterium kingsejongi</name>
    <dbReference type="NCBI Taxonomy" id="1678728"/>
    <lineage>
        <taxon>Bacteria</taxon>
        <taxon>Pseudomonadati</taxon>
        <taxon>Bacteroidota</taxon>
        <taxon>Flavobacteriia</taxon>
        <taxon>Flavobacteriales</taxon>
        <taxon>Flavobacteriaceae</taxon>
        <taxon>Flavobacterium</taxon>
    </lineage>
</organism>